<proteinExistence type="predicted"/>
<feature type="transmembrane region" description="Helical" evidence="2">
    <location>
        <begin position="502"/>
        <end position="521"/>
    </location>
</feature>
<dbReference type="InterPro" id="IPR013783">
    <property type="entry name" value="Ig-like_fold"/>
</dbReference>
<evidence type="ECO:0000256" key="2">
    <source>
        <dbReference type="SAM" id="Phobius"/>
    </source>
</evidence>
<feature type="region of interest" description="Disordered" evidence="1">
    <location>
        <begin position="449"/>
        <end position="501"/>
    </location>
</feature>
<dbReference type="RefSeq" id="WP_316968795.1">
    <property type="nucleotide sequence ID" value="NZ_JARFPL010000014.1"/>
</dbReference>
<sequence length="525" mass="56212">MMRIFTILLLASTMGSAVEWGDRAEGELRWGEALSIGGYSLVAADFTPEEVTPRMVMLKLSRQGELIATRALGSGESFSVDDEVMVVAQEVWMRDRLVDGLVEPRARVALLVRAVPELRVLVISQEDSFEVGEPVRLQVEIENVGATEAEEVVVEVTTDPPIFSSIHKRSSLAPGEAWDGDPETGEVDPIKVRFAAPSTSGPEEVSIKVSARYRDGDGGVYESWGGTSFRIFGPLKLYKYAEEAMKLKDKSIVRLSVSNRGDRTLAVDLSDSAGGDFRAESALKWKISVPPGEMETASYTIRAKKPGEGQVLPPAEATYSIDGVTHRVASRSPVIDVIGPLVEVEKKASASTVQEGGGVTVTLAATNVGNRRTMVSSKETVPSWGRLVSGETDLSSLLLPGETATLVYTISCPAAGSFEIPAATVCYRDEDGTACTVESSRLRITVQEVEKADPKTSPDTPEMAPLPIDGSTSEVGDGGGGQGLYDGADGESQDSRRRKAPGSGPILWALPALILIIFVAFDRYI</sequence>
<dbReference type="Gene3D" id="2.60.40.10">
    <property type="entry name" value="Immunoglobulins"/>
    <property type="match status" value="1"/>
</dbReference>
<reference evidence="3 4" key="1">
    <citation type="submission" date="2023-03" db="EMBL/GenBank/DDBJ databases">
        <title>Whole genome sequencing of Methanotrichaceae archaeon M04Ac.</title>
        <authorList>
            <person name="Khomyakova M.A."/>
            <person name="Merkel A.Y."/>
            <person name="Slobodkin A.I."/>
        </authorList>
    </citation>
    <scope>NUCLEOTIDE SEQUENCE [LARGE SCALE GENOMIC DNA]</scope>
    <source>
        <strain evidence="3 4">M04Ac</strain>
    </source>
</reference>
<evidence type="ECO:0000256" key="1">
    <source>
        <dbReference type="SAM" id="MobiDB-lite"/>
    </source>
</evidence>
<keyword evidence="4" id="KW-1185">Reference proteome</keyword>
<evidence type="ECO:0008006" key="5">
    <source>
        <dbReference type="Google" id="ProtNLM"/>
    </source>
</evidence>
<accession>A0ABT5XEE6</accession>
<name>A0ABT5XEE6_9EURY</name>
<evidence type="ECO:0000313" key="3">
    <source>
        <dbReference type="EMBL" id="MDF0593089.1"/>
    </source>
</evidence>
<comment type="caution">
    <text evidence="3">The sequence shown here is derived from an EMBL/GenBank/DDBJ whole genome shotgun (WGS) entry which is preliminary data.</text>
</comment>
<keyword evidence="2" id="KW-0472">Membrane</keyword>
<dbReference type="Proteomes" id="UP001215956">
    <property type="component" value="Unassembled WGS sequence"/>
</dbReference>
<organism evidence="3 4">
    <name type="scientific">Candidatus Methanocrinis alkalitolerans</name>
    <dbReference type="NCBI Taxonomy" id="3033395"/>
    <lineage>
        <taxon>Archaea</taxon>
        <taxon>Methanobacteriati</taxon>
        <taxon>Methanobacteriota</taxon>
        <taxon>Stenosarchaea group</taxon>
        <taxon>Methanomicrobia</taxon>
        <taxon>Methanotrichales</taxon>
        <taxon>Methanotrichaceae</taxon>
        <taxon>Methanocrinis</taxon>
    </lineage>
</organism>
<dbReference type="EMBL" id="JARFPL010000014">
    <property type="protein sequence ID" value="MDF0593089.1"/>
    <property type="molecule type" value="Genomic_DNA"/>
</dbReference>
<keyword evidence="2" id="KW-1133">Transmembrane helix</keyword>
<keyword evidence="2" id="KW-0812">Transmembrane</keyword>
<protein>
    <recommendedName>
        <fullName evidence="5">DUF11 domain-containing protein</fullName>
    </recommendedName>
</protein>
<dbReference type="PANTHER" id="PTHR12861:SF3">
    <property type="entry name" value="TRANSLOCON-ASSOCIATED PROTEIN SUBUNIT BETA"/>
    <property type="match status" value="1"/>
</dbReference>
<dbReference type="PANTHER" id="PTHR12861">
    <property type="entry name" value="TRANSLOCON-ASSOCIATED PROTEIN, BETA SUBUNIT PRECURSOR TRAP-BETA SIGNAL SEQUENCE RECEPTOR BETA SUBUNIT"/>
    <property type="match status" value="1"/>
</dbReference>
<evidence type="ECO:0000313" key="4">
    <source>
        <dbReference type="Proteomes" id="UP001215956"/>
    </source>
</evidence>
<gene>
    <name evidence="3" type="ORF">P0O24_05775</name>
</gene>